<feature type="compositionally biased region" description="Low complexity" evidence="1">
    <location>
        <begin position="155"/>
        <end position="170"/>
    </location>
</feature>
<dbReference type="PROSITE" id="PS50280">
    <property type="entry name" value="SET"/>
    <property type="match status" value="1"/>
</dbReference>
<evidence type="ECO:0000313" key="4">
    <source>
        <dbReference type="Proteomes" id="UP000076552"/>
    </source>
</evidence>
<evidence type="ECO:0000259" key="2">
    <source>
        <dbReference type="PROSITE" id="PS50280"/>
    </source>
</evidence>
<reference evidence="3 4" key="1">
    <citation type="submission" date="2015-06" db="EMBL/GenBank/DDBJ databases">
        <title>Survival trade-offs in plant roots during colonization by closely related pathogenic and mutualistic fungi.</title>
        <authorList>
            <person name="Hacquard S."/>
            <person name="Kracher B."/>
            <person name="Hiruma K."/>
            <person name="Weinman A."/>
            <person name="Muench P."/>
            <person name="Garrido Oter R."/>
            <person name="Ver Loren van Themaat E."/>
            <person name="Dallerey J.-F."/>
            <person name="Damm U."/>
            <person name="Henrissat B."/>
            <person name="Lespinet O."/>
            <person name="Thon M."/>
            <person name="Kemen E."/>
            <person name="McHardy A.C."/>
            <person name="Schulze-Lefert P."/>
            <person name="O'Connell R.J."/>
        </authorList>
    </citation>
    <scope>NUCLEOTIDE SEQUENCE [LARGE SCALE GENOMIC DNA]</scope>
    <source>
        <strain evidence="3 4">0861</strain>
    </source>
</reference>
<keyword evidence="3" id="KW-0808">Transferase</keyword>
<feature type="domain" description="SET" evidence="2">
    <location>
        <begin position="583"/>
        <end position="709"/>
    </location>
</feature>
<feature type="compositionally biased region" description="Polar residues" evidence="1">
    <location>
        <begin position="116"/>
        <end position="133"/>
    </location>
</feature>
<dbReference type="InterPro" id="IPR046341">
    <property type="entry name" value="SET_dom_sf"/>
</dbReference>
<dbReference type="EMBL" id="LFIV01000289">
    <property type="protein sequence ID" value="KZL64395.1"/>
    <property type="molecule type" value="Genomic_DNA"/>
</dbReference>
<feature type="region of interest" description="Disordered" evidence="1">
    <location>
        <begin position="155"/>
        <end position="265"/>
    </location>
</feature>
<dbReference type="SMART" id="SM00317">
    <property type="entry name" value="SET"/>
    <property type="match status" value="1"/>
</dbReference>
<organism evidence="3 4">
    <name type="scientific">Colletotrichum tofieldiae</name>
    <dbReference type="NCBI Taxonomy" id="708197"/>
    <lineage>
        <taxon>Eukaryota</taxon>
        <taxon>Fungi</taxon>
        <taxon>Dikarya</taxon>
        <taxon>Ascomycota</taxon>
        <taxon>Pezizomycotina</taxon>
        <taxon>Sordariomycetes</taxon>
        <taxon>Hypocreomycetidae</taxon>
        <taxon>Glomerellales</taxon>
        <taxon>Glomerellaceae</taxon>
        <taxon>Colletotrichum</taxon>
        <taxon>Colletotrichum spaethianum species complex</taxon>
    </lineage>
</organism>
<dbReference type="Gene3D" id="2.170.270.10">
    <property type="entry name" value="SET domain"/>
    <property type="match status" value="1"/>
</dbReference>
<dbReference type="GO" id="GO:0032259">
    <property type="term" value="P:methylation"/>
    <property type="evidence" value="ECO:0007669"/>
    <property type="project" value="UniProtKB-KW"/>
</dbReference>
<dbReference type="STRING" id="708197.A0A161VFK7"/>
<dbReference type="Proteomes" id="UP000076552">
    <property type="component" value="Unassembled WGS sequence"/>
</dbReference>
<proteinExistence type="predicted"/>
<name>A0A161VFK7_9PEZI</name>
<feature type="compositionally biased region" description="Polar residues" evidence="1">
    <location>
        <begin position="186"/>
        <end position="202"/>
    </location>
</feature>
<keyword evidence="4" id="KW-1185">Reference proteome</keyword>
<accession>A0A161VFK7</accession>
<keyword evidence="3" id="KW-0489">Methyltransferase</keyword>
<evidence type="ECO:0000256" key="1">
    <source>
        <dbReference type="SAM" id="MobiDB-lite"/>
    </source>
</evidence>
<dbReference type="InterPro" id="IPR001214">
    <property type="entry name" value="SET_dom"/>
</dbReference>
<dbReference type="Pfam" id="PF00856">
    <property type="entry name" value="SET"/>
    <property type="match status" value="1"/>
</dbReference>
<feature type="region of interest" description="Disordered" evidence="1">
    <location>
        <begin position="112"/>
        <end position="133"/>
    </location>
</feature>
<sequence length="728" mass="80840">MLPPSPYFTITFSSITSLDPSRLFMDTVSNFDDIREWDDLINHVGVLLQQLNTVKLKLEGDKDQSQHFASTVSQSPETHFDDRNKKDLRLDIVFGSLDIVIEKTAKLKASYRSSRETTGVTVSEASETIWSTRQSSSAAEALDIAEYIQVIPTPVVPSQQPSVPASSQQSTPPPTSEGQQEEPSESRVNTSTPVLSQSSATHGQPALPHAKQRPKSIGVGYEGQAGTATPRTPLPLARCVESSSGGAGMKRQCLPGESSETSKKVKTLSKIPSIMIGLPPEVENLMAKFQNYDKLCRIPPCVLADPPVPKMLLRVAAVQGGPAIRQFCSLIFSRRSLDTETGLLHGKDVGIERALRLSKSLGTLAGRSSYNSFILRLVQYHIAKTVDDSKMGRIRADPMQLKETMDKFGWSQAERPRFFYHLKQGRLWRSICGRFVGLLSLIPLRAEEPYCLSANDYLSLKSNEMEVFTRLIDTAFVERICHASSVFQDMVMGIRCDGDFKWEKEHPELRSWSRALDEDNLLSLLQPLSLCEENIYEPNHHPDWPKPAGWLADWPWPAHPLAVPQAERQCDLCTEKQCACISERLQAKRLRIKLYARQGLGLQATAAQEGGTSYRKGDIIGQLCGKLVPAGTYPTNSSFVIEIARPDISDETVVCQIYMGNVGNCFRLLNHSCRASARVRVIRVSGHWVSAIEAVKSIRHGEQITVNFGKRFLRNQGLRCECDACGVA</sequence>
<gene>
    <name evidence="3" type="ORF">CT0861_09800</name>
</gene>
<evidence type="ECO:0000313" key="3">
    <source>
        <dbReference type="EMBL" id="KZL64395.1"/>
    </source>
</evidence>
<dbReference type="SUPFAM" id="SSF82199">
    <property type="entry name" value="SET domain"/>
    <property type="match status" value="1"/>
</dbReference>
<comment type="caution">
    <text evidence="3">The sequence shown here is derived from an EMBL/GenBank/DDBJ whole genome shotgun (WGS) entry which is preliminary data.</text>
</comment>
<protein>
    <submittedName>
        <fullName evidence="3">Lysine-specific demethylase 4c-like protein</fullName>
    </submittedName>
</protein>
<dbReference type="GO" id="GO:0008168">
    <property type="term" value="F:methyltransferase activity"/>
    <property type="evidence" value="ECO:0007669"/>
    <property type="project" value="UniProtKB-KW"/>
</dbReference>
<dbReference type="AlphaFoldDB" id="A0A161VFK7"/>